<dbReference type="SUPFAM" id="SSF49584">
    <property type="entry name" value="Periplasmic chaperone C-domain"/>
    <property type="match status" value="1"/>
</dbReference>
<dbReference type="InterPro" id="IPR050643">
    <property type="entry name" value="Periplasmic_pilus_chap"/>
</dbReference>
<evidence type="ECO:0000313" key="12">
    <source>
        <dbReference type="Proteomes" id="UP000345637"/>
    </source>
</evidence>
<accession>A0A485D290</accession>
<evidence type="ECO:0000256" key="1">
    <source>
        <dbReference type="ARBA" id="ARBA00004418"/>
    </source>
</evidence>
<sequence>MRKHRFLSVFSKTCLMMTLLLSARYAGAVVNSTQSRLVFNENSIVETLVLVNSERAPALVQVWSDDNDPLAQPDNLHTPLVVVPPLFKLEPGESRNLRVMLSSRQEIAAGRERVYWLNIYQIPPNTQSDGEKGKKIILPLRIRLKVFVRPAGLKAPDENIGESLIFTLKKGSSTNRSLLITNPTPYNMTLGELRLGGKQLTTMMIAPGASTAVPLSPASASGLLSWSVIDDYGKQIAYTRQL</sequence>
<dbReference type="GO" id="GO:0071555">
    <property type="term" value="P:cell wall organization"/>
    <property type="evidence" value="ECO:0007669"/>
    <property type="project" value="InterPro"/>
</dbReference>
<dbReference type="InterPro" id="IPR016147">
    <property type="entry name" value="Pili_assmbl_chaperone_N"/>
</dbReference>
<evidence type="ECO:0000256" key="3">
    <source>
        <dbReference type="ARBA" id="ARBA00022729"/>
    </source>
</evidence>
<feature type="domain" description="Pili assembly chaperone N-terminal" evidence="7">
    <location>
        <begin position="31"/>
        <end position="153"/>
    </location>
</feature>
<dbReference type="PANTHER" id="PTHR30251:SF7">
    <property type="entry name" value="FIMBRIAE CHAPARONE"/>
    <property type="match status" value="1"/>
</dbReference>
<evidence type="ECO:0000256" key="5">
    <source>
        <dbReference type="ARBA" id="ARBA00023186"/>
    </source>
</evidence>
<dbReference type="PANTHER" id="PTHR30251">
    <property type="entry name" value="PILUS ASSEMBLY CHAPERONE"/>
    <property type="match status" value="1"/>
</dbReference>
<gene>
    <name evidence="10" type="primary">fimC_4</name>
    <name evidence="9" type="synonym">stbE</name>
    <name evidence="10" type="ORF">NCTC12998_07061</name>
    <name evidence="9" type="ORF">SAMEA2273876_00821</name>
</gene>
<dbReference type="InterPro" id="IPR036316">
    <property type="entry name" value="Pili_assmbl_chap_C_dom_sf"/>
</dbReference>
<dbReference type="Gene3D" id="2.60.40.10">
    <property type="entry name" value="Immunoglobulins"/>
    <property type="match status" value="2"/>
</dbReference>
<dbReference type="SUPFAM" id="SSF49354">
    <property type="entry name" value="PapD-like"/>
    <property type="match status" value="1"/>
</dbReference>
<dbReference type="EMBL" id="CAADJE010000038">
    <property type="protein sequence ID" value="VFS90817.1"/>
    <property type="molecule type" value="Genomic_DNA"/>
</dbReference>
<evidence type="ECO:0000259" key="7">
    <source>
        <dbReference type="Pfam" id="PF00345"/>
    </source>
</evidence>
<protein>
    <submittedName>
        <fullName evidence="10">Chaperone protein fimC</fullName>
    </submittedName>
    <submittedName>
        <fullName evidence="9">Putative fimbriae; chaperone</fullName>
    </submittedName>
</protein>
<evidence type="ECO:0000313" key="11">
    <source>
        <dbReference type="Proteomes" id="UP000078124"/>
    </source>
</evidence>
<feature type="signal peptide" evidence="6">
    <location>
        <begin position="1"/>
        <end position="28"/>
    </location>
</feature>
<keyword evidence="4" id="KW-0574">Periplasm</keyword>
<dbReference type="Proteomes" id="UP000345637">
    <property type="component" value="Unassembled WGS sequence"/>
</dbReference>
<dbReference type="EMBL" id="FLAC01000002">
    <property type="protein sequence ID" value="SAP61707.1"/>
    <property type="molecule type" value="Genomic_DNA"/>
</dbReference>
<evidence type="ECO:0000256" key="6">
    <source>
        <dbReference type="SAM" id="SignalP"/>
    </source>
</evidence>
<reference evidence="10 12" key="1">
    <citation type="submission" date="2019-03" db="EMBL/GenBank/DDBJ databases">
        <authorList>
            <consortium name="Pathogen Informatics"/>
        </authorList>
    </citation>
    <scope>NUCLEOTIDE SEQUENCE [LARGE SCALE GENOMIC DNA]</scope>
    <source>
        <strain evidence="9 11">2880STDY5682802</strain>
        <strain evidence="10 12">NCTC12998</strain>
    </source>
</reference>
<comment type="similarity">
    <text evidence="2">Belongs to the periplasmic pilus chaperone family.</text>
</comment>
<dbReference type="Proteomes" id="UP000078124">
    <property type="component" value="Unassembled WGS sequence"/>
</dbReference>
<evidence type="ECO:0000313" key="9">
    <source>
        <dbReference type="EMBL" id="SAP61707.1"/>
    </source>
</evidence>
<dbReference type="PRINTS" id="PR00969">
    <property type="entry name" value="CHAPERONPILI"/>
</dbReference>
<dbReference type="Pfam" id="PF02753">
    <property type="entry name" value="PapD_C"/>
    <property type="match status" value="1"/>
</dbReference>
<organism evidence="10 12">
    <name type="scientific">Raoultella planticola</name>
    <name type="common">Klebsiella planticola</name>
    <dbReference type="NCBI Taxonomy" id="575"/>
    <lineage>
        <taxon>Bacteria</taxon>
        <taxon>Pseudomonadati</taxon>
        <taxon>Pseudomonadota</taxon>
        <taxon>Gammaproteobacteria</taxon>
        <taxon>Enterobacterales</taxon>
        <taxon>Enterobacteriaceae</taxon>
        <taxon>Klebsiella/Raoultella group</taxon>
        <taxon>Raoultella</taxon>
    </lineage>
</organism>
<feature type="domain" description="Pili assembly chaperone C-terminal" evidence="8">
    <location>
        <begin position="180"/>
        <end position="235"/>
    </location>
</feature>
<evidence type="ECO:0000259" key="8">
    <source>
        <dbReference type="Pfam" id="PF02753"/>
    </source>
</evidence>
<feature type="chain" id="PRO_5036115835" evidence="6">
    <location>
        <begin position="29"/>
        <end position="242"/>
    </location>
</feature>
<dbReference type="AlphaFoldDB" id="A0A485D290"/>
<dbReference type="InterPro" id="IPR008962">
    <property type="entry name" value="PapD-like_sf"/>
</dbReference>
<evidence type="ECO:0000256" key="4">
    <source>
        <dbReference type="ARBA" id="ARBA00022764"/>
    </source>
</evidence>
<evidence type="ECO:0000256" key="2">
    <source>
        <dbReference type="ARBA" id="ARBA00007399"/>
    </source>
</evidence>
<name>A0A485D290_RAOPL</name>
<keyword evidence="3 6" id="KW-0732">Signal</keyword>
<comment type="subcellular location">
    <subcellularLocation>
        <location evidence="1">Periplasm</location>
    </subcellularLocation>
</comment>
<dbReference type="InterPro" id="IPR013783">
    <property type="entry name" value="Ig-like_fold"/>
</dbReference>
<keyword evidence="5" id="KW-0143">Chaperone</keyword>
<dbReference type="InterPro" id="IPR016148">
    <property type="entry name" value="Pili_assmbl_chaperone_C"/>
</dbReference>
<dbReference type="GO" id="GO:0030288">
    <property type="term" value="C:outer membrane-bounded periplasmic space"/>
    <property type="evidence" value="ECO:0007669"/>
    <property type="project" value="InterPro"/>
</dbReference>
<dbReference type="Pfam" id="PF00345">
    <property type="entry name" value="PapD_N"/>
    <property type="match status" value="1"/>
</dbReference>
<dbReference type="InterPro" id="IPR001829">
    <property type="entry name" value="Pili_assmbl_chaperone_bac"/>
</dbReference>
<evidence type="ECO:0000313" key="10">
    <source>
        <dbReference type="EMBL" id="VFS90817.1"/>
    </source>
</evidence>
<proteinExistence type="inferred from homology"/>